<dbReference type="InterPro" id="IPR000515">
    <property type="entry name" value="MetI-like"/>
</dbReference>
<dbReference type="PANTHER" id="PTHR43357:SF4">
    <property type="entry name" value="INNER MEMBRANE ABC TRANSPORTER PERMEASE PROTEIN YDCV"/>
    <property type="match status" value="1"/>
</dbReference>
<comment type="similarity">
    <text evidence="8">Belongs to the binding-protein-dependent transport system permease family.</text>
</comment>
<feature type="domain" description="ABC transmembrane type-1" evidence="9">
    <location>
        <begin position="85"/>
        <end position="274"/>
    </location>
</feature>
<feature type="transmembrane region" description="Helical" evidence="8">
    <location>
        <begin position="197"/>
        <end position="219"/>
    </location>
</feature>
<evidence type="ECO:0000256" key="5">
    <source>
        <dbReference type="ARBA" id="ARBA00022692"/>
    </source>
</evidence>
<feature type="transmembrane region" description="Helical" evidence="8">
    <location>
        <begin position="253"/>
        <end position="274"/>
    </location>
</feature>
<keyword evidence="2 8" id="KW-0813">Transport</keyword>
<name>A0A1I4UHC5_9HYPH</name>
<comment type="subcellular location">
    <subcellularLocation>
        <location evidence="1">Cell inner membrane</location>
        <topology evidence="1">Multi-pass membrane protein</topology>
    </subcellularLocation>
    <subcellularLocation>
        <location evidence="8">Cell membrane</location>
        <topology evidence="8">Multi-pass membrane protein</topology>
    </subcellularLocation>
</comment>
<dbReference type="Gene3D" id="1.10.3720.10">
    <property type="entry name" value="MetI-like"/>
    <property type="match status" value="1"/>
</dbReference>
<dbReference type="CDD" id="cd06261">
    <property type="entry name" value="TM_PBP2"/>
    <property type="match status" value="1"/>
</dbReference>
<feature type="transmembrane region" description="Helical" evidence="8">
    <location>
        <begin position="28"/>
        <end position="54"/>
    </location>
</feature>
<organism evidence="10 11">
    <name type="scientific">Pleomorphomonas diazotrophica</name>
    <dbReference type="NCBI Taxonomy" id="1166257"/>
    <lineage>
        <taxon>Bacteria</taxon>
        <taxon>Pseudomonadati</taxon>
        <taxon>Pseudomonadota</taxon>
        <taxon>Alphaproteobacteria</taxon>
        <taxon>Hyphomicrobiales</taxon>
        <taxon>Pleomorphomonadaceae</taxon>
        <taxon>Pleomorphomonas</taxon>
    </lineage>
</organism>
<sequence>MTDLATLPPSGALQAQQKRVRRRAPVDWTGFAFLIGLAVVILLPLVVTAVWAFAEVWRFPAILPQRVGLGYWQETLSRQDVWQALWLSLRITTTVTVISAVICFPAAYAFARLDFPGRNMLFLAFLSVQAFPKFGLIIATATIFLTLNLIGTFWGVVLIQLVGTLLYMIWIPVSAFQGVDRRLEEAARDVGAGPMRVFWSITLPQALPTLAAAILITFVNTFYETDAAWLIGLPNVRTMPMVMIAFINNALEVQYGAVLFVFLWVPSFLLMLAARRVMGADAFAKGLGG</sequence>
<feature type="transmembrane region" description="Helical" evidence="8">
    <location>
        <begin position="122"/>
        <end position="147"/>
    </location>
</feature>
<evidence type="ECO:0000256" key="4">
    <source>
        <dbReference type="ARBA" id="ARBA00022519"/>
    </source>
</evidence>
<evidence type="ECO:0000313" key="11">
    <source>
        <dbReference type="Proteomes" id="UP000233491"/>
    </source>
</evidence>
<evidence type="ECO:0000256" key="2">
    <source>
        <dbReference type="ARBA" id="ARBA00022448"/>
    </source>
</evidence>
<keyword evidence="3" id="KW-1003">Cell membrane</keyword>
<feature type="transmembrane region" description="Helical" evidence="8">
    <location>
        <begin position="84"/>
        <end position="110"/>
    </location>
</feature>
<comment type="caution">
    <text evidence="10">The sequence shown here is derived from an EMBL/GenBank/DDBJ whole genome shotgun (WGS) entry which is preliminary data.</text>
</comment>
<dbReference type="PANTHER" id="PTHR43357">
    <property type="entry name" value="INNER MEMBRANE ABC TRANSPORTER PERMEASE PROTEIN YDCV"/>
    <property type="match status" value="1"/>
</dbReference>
<dbReference type="AlphaFoldDB" id="A0A1I4UHC5"/>
<keyword evidence="4" id="KW-0997">Cell inner membrane</keyword>
<keyword evidence="7 8" id="KW-0472">Membrane</keyword>
<evidence type="ECO:0000313" key="10">
    <source>
        <dbReference type="EMBL" id="PKR89180.1"/>
    </source>
</evidence>
<keyword evidence="11" id="KW-1185">Reference proteome</keyword>
<dbReference type="GO" id="GO:0055085">
    <property type="term" value="P:transmembrane transport"/>
    <property type="evidence" value="ECO:0007669"/>
    <property type="project" value="InterPro"/>
</dbReference>
<feature type="transmembrane region" description="Helical" evidence="8">
    <location>
        <begin position="153"/>
        <end position="176"/>
    </location>
</feature>
<evidence type="ECO:0000256" key="8">
    <source>
        <dbReference type="RuleBase" id="RU363032"/>
    </source>
</evidence>
<evidence type="ECO:0000259" key="9">
    <source>
        <dbReference type="PROSITE" id="PS50928"/>
    </source>
</evidence>
<dbReference type="RefSeq" id="WP_101289189.1">
    <property type="nucleotide sequence ID" value="NZ_FOUQ01000008.1"/>
</dbReference>
<dbReference type="OrthoDB" id="9782004at2"/>
<dbReference type="Pfam" id="PF00528">
    <property type="entry name" value="BPD_transp_1"/>
    <property type="match status" value="1"/>
</dbReference>
<reference evidence="10 11" key="1">
    <citation type="submission" date="2017-12" db="EMBL/GenBank/DDBJ databases">
        <title>Anaerobic carbon monoxide metabolism by Pleomorphomonas carboxyditropha sp. nov., a new mesophilic hydrogenogenic carboxidotroph.</title>
        <authorList>
            <person name="Esquivel-Elizondo S."/>
            <person name="Krajmalnik-Brown R."/>
        </authorList>
    </citation>
    <scope>NUCLEOTIDE SEQUENCE [LARGE SCALE GENOMIC DNA]</scope>
    <source>
        <strain evidence="10 11">R5-392</strain>
    </source>
</reference>
<proteinExistence type="inferred from homology"/>
<gene>
    <name evidence="10" type="ORF">CXZ10_10880</name>
</gene>
<accession>A0A1I4UHC5</accession>
<dbReference type="InterPro" id="IPR035906">
    <property type="entry name" value="MetI-like_sf"/>
</dbReference>
<dbReference type="Proteomes" id="UP000233491">
    <property type="component" value="Unassembled WGS sequence"/>
</dbReference>
<keyword evidence="6 8" id="KW-1133">Transmembrane helix</keyword>
<evidence type="ECO:0000256" key="3">
    <source>
        <dbReference type="ARBA" id="ARBA00022475"/>
    </source>
</evidence>
<dbReference type="PROSITE" id="PS50928">
    <property type="entry name" value="ABC_TM1"/>
    <property type="match status" value="1"/>
</dbReference>
<evidence type="ECO:0000256" key="6">
    <source>
        <dbReference type="ARBA" id="ARBA00022989"/>
    </source>
</evidence>
<protein>
    <submittedName>
        <fullName evidence="10">ABC transporter permease</fullName>
    </submittedName>
</protein>
<keyword evidence="5 8" id="KW-0812">Transmembrane</keyword>
<evidence type="ECO:0000256" key="7">
    <source>
        <dbReference type="ARBA" id="ARBA00023136"/>
    </source>
</evidence>
<dbReference type="EMBL" id="PJNW01000007">
    <property type="protein sequence ID" value="PKR89180.1"/>
    <property type="molecule type" value="Genomic_DNA"/>
</dbReference>
<evidence type="ECO:0000256" key="1">
    <source>
        <dbReference type="ARBA" id="ARBA00004429"/>
    </source>
</evidence>
<dbReference type="GO" id="GO:0005886">
    <property type="term" value="C:plasma membrane"/>
    <property type="evidence" value="ECO:0007669"/>
    <property type="project" value="UniProtKB-SubCell"/>
</dbReference>
<dbReference type="SUPFAM" id="SSF161098">
    <property type="entry name" value="MetI-like"/>
    <property type="match status" value="1"/>
</dbReference>